<dbReference type="GO" id="GO:0006047">
    <property type="term" value="P:UDP-N-acetylglucosamine metabolic process"/>
    <property type="evidence" value="ECO:0007669"/>
    <property type="project" value="InterPro"/>
</dbReference>
<keyword evidence="2" id="KW-0326">Glycosidase</keyword>
<keyword evidence="3" id="KW-1185">Reference proteome</keyword>
<dbReference type="PANTHER" id="PTHR43174:SF3">
    <property type="entry name" value="UDP-N-ACETYLGLUCOSAMINE 2-EPIMERASE"/>
    <property type="match status" value="1"/>
</dbReference>
<dbReference type="Pfam" id="PF02350">
    <property type="entry name" value="Epimerase_2"/>
    <property type="match status" value="1"/>
</dbReference>
<feature type="domain" description="UDP-N-acetylglucosamine 2-epimerase" evidence="1">
    <location>
        <begin position="26"/>
        <end position="367"/>
    </location>
</feature>
<protein>
    <submittedName>
        <fullName evidence="2">UDP-N-acetylglucosamine 2-epimerase (Hydrolyzing)</fullName>
        <ecNumber evidence="2">3.2.1.183</ecNumber>
    </submittedName>
</protein>
<proteinExistence type="predicted"/>
<dbReference type="OrthoDB" id="9803238at2"/>
<organism evidence="2 3">
    <name type="scientific">Maribrevibacterium harenarium</name>
    <dbReference type="NCBI Taxonomy" id="2589817"/>
    <lineage>
        <taxon>Bacteria</taxon>
        <taxon>Pseudomonadati</taxon>
        <taxon>Pseudomonadota</taxon>
        <taxon>Gammaproteobacteria</taxon>
        <taxon>Oceanospirillales</taxon>
        <taxon>Oceanospirillaceae</taxon>
        <taxon>Maribrevibacterium</taxon>
    </lineage>
</organism>
<evidence type="ECO:0000313" key="3">
    <source>
        <dbReference type="Proteomes" id="UP000315901"/>
    </source>
</evidence>
<dbReference type="Proteomes" id="UP000315901">
    <property type="component" value="Unassembled WGS sequence"/>
</dbReference>
<gene>
    <name evidence="2" type="primary">neuC</name>
    <name evidence="2" type="ORF">FJM67_02310</name>
</gene>
<dbReference type="EMBL" id="VFRR01000003">
    <property type="protein sequence ID" value="TPE54910.1"/>
    <property type="molecule type" value="Genomic_DNA"/>
</dbReference>
<reference evidence="2 3" key="1">
    <citation type="submission" date="2019-06" db="EMBL/GenBank/DDBJ databases">
        <title>A novel bacterium of genus Marinomonas, isolated from coastal sand.</title>
        <authorList>
            <person name="Huang H."/>
            <person name="Mo K."/>
            <person name="Hu Y."/>
        </authorList>
    </citation>
    <scope>NUCLEOTIDE SEQUENCE [LARGE SCALE GENOMIC DNA]</scope>
    <source>
        <strain evidence="2 3">HB171799</strain>
    </source>
</reference>
<evidence type="ECO:0000313" key="2">
    <source>
        <dbReference type="EMBL" id="TPE54910.1"/>
    </source>
</evidence>
<comment type="caution">
    <text evidence="2">The sequence shown here is derived from an EMBL/GenBank/DDBJ whole genome shotgun (WGS) entry which is preliminary data.</text>
</comment>
<name>A0A501X341_9GAMM</name>
<dbReference type="InterPro" id="IPR029767">
    <property type="entry name" value="WecB-like"/>
</dbReference>
<dbReference type="PANTHER" id="PTHR43174">
    <property type="entry name" value="UDP-N-ACETYLGLUCOSAMINE 2-EPIMERASE"/>
    <property type="match status" value="1"/>
</dbReference>
<dbReference type="InterPro" id="IPR020004">
    <property type="entry name" value="UDP-GlcNAc_Epase"/>
</dbReference>
<dbReference type="SUPFAM" id="SSF53756">
    <property type="entry name" value="UDP-Glycosyltransferase/glycogen phosphorylase"/>
    <property type="match status" value="1"/>
</dbReference>
<dbReference type="NCBIfam" id="TIGR03568">
    <property type="entry name" value="NeuC_NnaA"/>
    <property type="match status" value="1"/>
</dbReference>
<accession>A0A501X341</accession>
<dbReference type="Gene3D" id="3.40.50.2000">
    <property type="entry name" value="Glycogen Phosphorylase B"/>
    <property type="match status" value="2"/>
</dbReference>
<dbReference type="AlphaFoldDB" id="A0A501X341"/>
<sequence length="390" mass="43650">MRTLTLVVVTTNRAEYGLLYWLLDVLHRADDVDLRLVVAGSHLSHKYGYTIDEITLAPWHIDKTIDYLRDGASDFGSQYALISQQFYPYLQDTHPDLVILLGDRYELLGFANIAVVSGVPIAHISGGEITEGAIDDRVRHGLTKLSDLHFVGSESFRRRVIQMGEAPERVFTVGELGLEHIHHRQTIDLFATEPCQWHESRKPFMLVTFHAETASGADPLMQQNEVLAALETYLDQYNLLMTYPNCDRGGDILIHGLHDFKHRYPDSVHLEASLGFKRYGQALSEAALVIGNSSSGLYEAPAYGTFTVNIGDRQRGRLRGNSVLDTPCDRNQIITTIAAALQLRQANFIIENPYGDGHCADKILTILRRELPRLTGIKPFIDLPDSGIAK</sequence>
<dbReference type="InterPro" id="IPR003331">
    <property type="entry name" value="UDP_GlcNAc_Epimerase_2_dom"/>
</dbReference>
<dbReference type="GO" id="GO:0004553">
    <property type="term" value="F:hydrolase activity, hydrolyzing O-glycosyl compounds"/>
    <property type="evidence" value="ECO:0007669"/>
    <property type="project" value="InterPro"/>
</dbReference>
<dbReference type="EC" id="3.2.1.183" evidence="2"/>
<evidence type="ECO:0000259" key="1">
    <source>
        <dbReference type="Pfam" id="PF02350"/>
    </source>
</evidence>
<keyword evidence="2" id="KW-0378">Hydrolase</keyword>